<gene>
    <name evidence="1" type="ORF">J4573_48675</name>
</gene>
<evidence type="ECO:0008006" key="3">
    <source>
        <dbReference type="Google" id="ProtNLM"/>
    </source>
</evidence>
<keyword evidence="2" id="KW-1185">Reference proteome</keyword>
<proteinExistence type="predicted"/>
<reference evidence="1" key="1">
    <citation type="submission" date="2021-03" db="EMBL/GenBank/DDBJ databases">
        <authorList>
            <person name="Kanchanasin P."/>
            <person name="Saeng-In P."/>
            <person name="Phongsopitanun W."/>
            <person name="Yuki M."/>
            <person name="Kudo T."/>
            <person name="Ohkuma M."/>
            <person name="Tanasupawat S."/>
        </authorList>
    </citation>
    <scope>NUCLEOTIDE SEQUENCE</scope>
    <source>
        <strain evidence="1">GKU 128</strain>
    </source>
</reference>
<dbReference type="EMBL" id="JAGEOJ010000031">
    <property type="protein sequence ID" value="MBO2455037.1"/>
    <property type="molecule type" value="Genomic_DNA"/>
</dbReference>
<accession>A0A939PLA3</accession>
<evidence type="ECO:0000313" key="2">
    <source>
        <dbReference type="Proteomes" id="UP000669179"/>
    </source>
</evidence>
<protein>
    <recommendedName>
        <fullName evidence="3">DUF4261 domain-containing protein</fullName>
    </recommendedName>
</protein>
<comment type="caution">
    <text evidence="1">The sequence shown here is derived from an EMBL/GenBank/DDBJ whole genome shotgun (WGS) entry which is preliminary data.</text>
</comment>
<dbReference type="AlphaFoldDB" id="A0A939PLA3"/>
<sequence length="247" mass="27839">MSDDLVVLHPRHVLCALGEGLDLDAIEALAEEAGFELDREYSETEPDPRMPRAFEASLARASFEEGDWDAVEGHDSVAYLVSRQIFPFVAVDVARWTLELTAKLLRSGVTAVKNESNGLTHGRERWLELAEGAAAQDKSVLPLYLALVKRPIADDGLYYSCGMHLLGQPDIEIAWDGEPDAAELARLIDGMALYMLTEERAEEMREGEGFRLSEDEPRWIISRVECDRYEDDDIFFNPYGFWRLTPA</sequence>
<organism evidence="1 2">
    <name type="scientific">Actinomadura barringtoniae</name>
    <dbReference type="NCBI Taxonomy" id="1427535"/>
    <lineage>
        <taxon>Bacteria</taxon>
        <taxon>Bacillati</taxon>
        <taxon>Actinomycetota</taxon>
        <taxon>Actinomycetes</taxon>
        <taxon>Streptosporangiales</taxon>
        <taxon>Thermomonosporaceae</taxon>
        <taxon>Actinomadura</taxon>
    </lineage>
</organism>
<evidence type="ECO:0000313" key="1">
    <source>
        <dbReference type="EMBL" id="MBO2455037.1"/>
    </source>
</evidence>
<dbReference type="RefSeq" id="WP_208263266.1">
    <property type="nucleotide sequence ID" value="NZ_JAGEOJ010000031.1"/>
</dbReference>
<name>A0A939PLA3_9ACTN</name>
<dbReference type="Proteomes" id="UP000669179">
    <property type="component" value="Unassembled WGS sequence"/>
</dbReference>